<dbReference type="AlphaFoldDB" id="A0AAW2Z5A8"/>
<evidence type="ECO:0000256" key="1">
    <source>
        <dbReference type="SAM" id="MobiDB-lite"/>
    </source>
</evidence>
<comment type="caution">
    <text evidence="2">The sequence shown here is derived from an EMBL/GenBank/DDBJ whole genome shotgun (WGS) entry which is preliminary data.</text>
</comment>
<evidence type="ECO:0000313" key="2">
    <source>
        <dbReference type="EMBL" id="KAL0484504.1"/>
    </source>
</evidence>
<organism evidence="2 3">
    <name type="scientific">Acrasis kona</name>
    <dbReference type="NCBI Taxonomy" id="1008807"/>
    <lineage>
        <taxon>Eukaryota</taxon>
        <taxon>Discoba</taxon>
        <taxon>Heterolobosea</taxon>
        <taxon>Tetramitia</taxon>
        <taxon>Eutetramitia</taxon>
        <taxon>Acrasidae</taxon>
        <taxon>Acrasis</taxon>
    </lineage>
</organism>
<feature type="compositionally biased region" description="Polar residues" evidence="1">
    <location>
        <begin position="1"/>
        <end position="26"/>
    </location>
</feature>
<dbReference type="EMBL" id="JAOPGA020001052">
    <property type="protein sequence ID" value="KAL0484504.1"/>
    <property type="molecule type" value="Genomic_DNA"/>
</dbReference>
<protein>
    <submittedName>
        <fullName evidence="2">Uncharacterized protein</fullName>
    </submittedName>
</protein>
<gene>
    <name evidence="2" type="ORF">AKO1_005097</name>
</gene>
<evidence type="ECO:0000313" key="3">
    <source>
        <dbReference type="Proteomes" id="UP001431209"/>
    </source>
</evidence>
<proteinExistence type="predicted"/>
<accession>A0AAW2Z5A8</accession>
<name>A0AAW2Z5A8_9EUKA</name>
<dbReference type="Proteomes" id="UP001431209">
    <property type="component" value="Unassembled WGS sequence"/>
</dbReference>
<keyword evidence="3" id="KW-1185">Reference proteome</keyword>
<sequence length="62" mass="6922">MSDLQHSLKQNQQQSVYDQTPSSGLESHTPKFGASHTVLSKEALNKAITDDKSVANEWIHKE</sequence>
<reference evidence="2 3" key="1">
    <citation type="submission" date="2024-03" db="EMBL/GenBank/DDBJ databases">
        <title>The Acrasis kona genome and developmental transcriptomes reveal deep origins of eukaryotic multicellular pathways.</title>
        <authorList>
            <person name="Sheikh S."/>
            <person name="Fu C.-J."/>
            <person name="Brown M.W."/>
            <person name="Baldauf S.L."/>
        </authorList>
    </citation>
    <scope>NUCLEOTIDE SEQUENCE [LARGE SCALE GENOMIC DNA]</scope>
    <source>
        <strain evidence="2 3">ATCC MYA-3509</strain>
    </source>
</reference>
<feature type="region of interest" description="Disordered" evidence="1">
    <location>
        <begin position="1"/>
        <end position="34"/>
    </location>
</feature>